<protein>
    <submittedName>
        <fullName evidence="1">Uncharacterized protein</fullName>
    </submittedName>
</protein>
<accession>A0A4Y8LHZ6</accession>
<comment type="caution">
    <text evidence="1">The sequence shown here is derived from an EMBL/GenBank/DDBJ whole genome shotgun (WGS) entry which is preliminary data.</text>
</comment>
<keyword evidence="2" id="KW-1185">Reference proteome</keyword>
<reference evidence="1 2" key="1">
    <citation type="submission" date="2019-03" db="EMBL/GenBank/DDBJ databases">
        <authorList>
            <person name="Yang Y."/>
        </authorList>
    </citation>
    <scope>NUCLEOTIDE SEQUENCE [LARGE SCALE GENOMIC DNA]</scope>
    <source>
        <strain evidence="1 2">ASL-1</strain>
    </source>
</reference>
<sequence>MKKVDLIAVVHDPRGNLLFRLKKSEETMMGLYNKVWITVSNESSEQLLQYLCHESPFHVKVIPKGGAAHARRAVVAFGLDSSCSHYHYCDLDRLLTWISYHPEELSLLVRDIPQYDYLVIGRTDQAMYTHPESWVETEKITNKICSLTLGWEIDITAGSCAFSNEIGEVINQYSEAKMTDAEWLMIAKKRACVEVSTIQVNGLEYHESINAPTTSVEEAEQWFSRLRLSMVISETLLK</sequence>
<gene>
    <name evidence="1" type="ORF">E2626_07230</name>
</gene>
<proteinExistence type="predicted"/>
<dbReference type="OrthoDB" id="1902160at2"/>
<dbReference type="Proteomes" id="UP000297776">
    <property type="component" value="Unassembled WGS sequence"/>
</dbReference>
<dbReference type="AlphaFoldDB" id="A0A4Y8LHZ6"/>
<organism evidence="1 2">
    <name type="scientific">Jeotgalibacillus salarius</name>
    <dbReference type="NCBI Taxonomy" id="546023"/>
    <lineage>
        <taxon>Bacteria</taxon>
        <taxon>Bacillati</taxon>
        <taxon>Bacillota</taxon>
        <taxon>Bacilli</taxon>
        <taxon>Bacillales</taxon>
        <taxon>Caryophanaceae</taxon>
        <taxon>Jeotgalibacillus</taxon>
    </lineage>
</organism>
<evidence type="ECO:0000313" key="1">
    <source>
        <dbReference type="EMBL" id="TFE02364.1"/>
    </source>
</evidence>
<dbReference type="RefSeq" id="WP_134381062.1">
    <property type="nucleotide sequence ID" value="NZ_SORX01000003.1"/>
</dbReference>
<name>A0A4Y8LHZ6_9BACL</name>
<evidence type="ECO:0000313" key="2">
    <source>
        <dbReference type="Proteomes" id="UP000297776"/>
    </source>
</evidence>
<dbReference type="EMBL" id="SORX01000003">
    <property type="protein sequence ID" value="TFE02364.1"/>
    <property type="molecule type" value="Genomic_DNA"/>
</dbReference>